<evidence type="ECO:0000256" key="26">
    <source>
        <dbReference type="SAM" id="Phobius"/>
    </source>
</evidence>
<dbReference type="GO" id="GO:0030246">
    <property type="term" value="F:carbohydrate binding"/>
    <property type="evidence" value="ECO:0007669"/>
    <property type="project" value="UniProtKB-KW"/>
</dbReference>
<feature type="disulfide bond" evidence="24">
    <location>
        <begin position="211"/>
        <end position="238"/>
    </location>
</feature>
<dbReference type="PRINTS" id="PR00343">
    <property type="entry name" value="SELECTIN"/>
</dbReference>
<evidence type="ECO:0000256" key="13">
    <source>
        <dbReference type="ARBA" id="ARBA00022989"/>
    </source>
</evidence>
<dbReference type="CDD" id="cd00054">
    <property type="entry name" value="EGF_CA"/>
    <property type="match status" value="1"/>
</dbReference>
<dbReference type="CDD" id="cd03592">
    <property type="entry name" value="CLECT_selectins_like"/>
    <property type="match status" value="1"/>
</dbReference>
<dbReference type="AlphaFoldDB" id="A0A6P7YH12"/>
<dbReference type="PROSITE" id="PS01186">
    <property type="entry name" value="EGF_2"/>
    <property type="match status" value="1"/>
</dbReference>
<dbReference type="Gene3D" id="3.10.100.10">
    <property type="entry name" value="Mannose-Binding Protein A, subunit A"/>
    <property type="match status" value="1"/>
</dbReference>
<feature type="signal peptide" evidence="27">
    <location>
        <begin position="1"/>
        <end position="22"/>
    </location>
</feature>
<reference evidence="32" key="1">
    <citation type="submission" date="2025-08" db="UniProtKB">
        <authorList>
            <consortium name="RefSeq"/>
        </authorList>
    </citation>
    <scope>IDENTIFICATION</scope>
</reference>
<accession>A0A6P7YH12</accession>
<evidence type="ECO:0000256" key="15">
    <source>
        <dbReference type="ARBA" id="ARBA00023157"/>
    </source>
</evidence>
<evidence type="ECO:0000256" key="3">
    <source>
        <dbReference type="ARBA" id="ARBA00022475"/>
    </source>
</evidence>
<sequence length="615" mass="67034">MSALWYLLLFSYGLVMLAGVKGWSYHFSNVNMTYEAARKWCQTHFTDMVAIQNREENEYLNQILPFNPTYYWIGIRKIEGQWTWVGTNKVLTEEAQNWANNEPNNKKKNEDCVEIYIKRMKDESKWNDESCKKTKVALCYTAACGPSSCSGHGECVETINSYKCKCDEGFYGDKCQHVVSCHTVEAPELGFMECSHPVKNFSYSSSCQFGCERGYELSSLDTVQCTASGSWTAPVPTCQAVECGVPKALSHGAMDCFHPLGDFLYNSTCTFACEEGFVLKGSDSLQCGASGQWSRKEPECEVIKCEPITANEEGSMSCTHPNSAFTYNTSCDFTCNEGFMLTGAANLQCTAQGQWTSRTPMCQAVTCPALETPAEGRMDCTGELGTFGYNSTCAFSCATGFILLGQQTLQCSSSGLWTAEIPVCKAVECGMPKASSHGAMDCSHPIGNFLYKSTCTFTCEEGFVLKGSDSLQCGASGQWSGKEPECEAVQCETLTAPEKGLLNCSHSGVQFGYGSVCEFQCTGGWMLNGSSTLECDASGTWTSAPPMCEVPPPAEESLTNITVGVTATGASVLSMASLLMWLVKQLRKKAKKFQPSSSYENLESSGVYQSSEGQV</sequence>
<gene>
    <name evidence="32" type="primary">LOC115473438</name>
</gene>
<feature type="disulfide bond" evidence="23">
    <location>
        <begin position="166"/>
        <end position="175"/>
    </location>
</feature>
<organism evidence="31 32">
    <name type="scientific">Microcaecilia unicolor</name>
    <dbReference type="NCBI Taxonomy" id="1415580"/>
    <lineage>
        <taxon>Eukaryota</taxon>
        <taxon>Metazoa</taxon>
        <taxon>Chordata</taxon>
        <taxon>Craniata</taxon>
        <taxon>Vertebrata</taxon>
        <taxon>Euteleostomi</taxon>
        <taxon>Amphibia</taxon>
        <taxon>Gymnophiona</taxon>
        <taxon>Siphonopidae</taxon>
        <taxon>Microcaecilia</taxon>
    </lineage>
</organism>
<dbReference type="GO" id="GO:0007155">
    <property type="term" value="P:cell adhesion"/>
    <property type="evidence" value="ECO:0007669"/>
    <property type="project" value="UniProtKB-KW"/>
</dbReference>
<keyword evidence="14 26" id="KW-0472">Membrane</keyword>
<evidence type="ECO:0000256" key="24">
    <source>
        <dbReference type="PROSITE-ProRule" id="PRU00302"/>
    </source>
</evidence>
<dbReference type="PROSITE" id="PS50026">
    <property type="entry name" value="EGF_3"/>
    <property type="match status" value="1"/>
</dbReference>
<evidence type="ECO:0000256" key="14">
    <source>
        <dbReference type="ARBA" id="ARBA00023136"/>
    </source>
</evidence>
<feature type="domain" description="Sushi" evidence="30">
    <location>
        <begin position="365"/>
        <end position="426"/>
    </location>
</feature>
<keyword evidence="31" id="KW-1185">Reference proteome</keyword>
<dbReference type="InParanoid" id="A0A6P7YH12"/>
<dbReference type="GO" id="GO:0005886">
    <property type="term" value="C:plasma membrane"/>
    <property type="evidence" value="ECO:0007669"/>
    <property type="project" value="UniProtKB-SubCell"/>
</dbReference>
<evidence type="ECO:0000256" key="25">
    <source>
        <dbReference type="SAM" id="MobiDB-lite"/>
    </source>
</evidence>
<evidence type="ECO:0000259" key="28">
    <source>
        <dbReference type="PROSITE" id="PS50026"/>
    </source>
</evidence>
<evidence type="ECO:0000256" key="11">
    <source>
        <dbReference type="ARBA" id="ARBA00022837"/>
    </source>
</evidence>
<comment type="similarity">
    <text evidence="2">Belongs to the selectin/LECAM family.</text>
</comment>
<evidence type="ECO:0000256" key="8">
    <source>
        <dbReference type="ARBA" id="ARBA00022729"/>
    </source>
</evidence>
<evidence type="ECO:0000256" key="1">
    <source>
        <dbReference type="ARBA" id="ARBA00004251"/>
    </source>
</evidence>
<dbReference type="InterPro" id="IPR050350">
    <property type="entry name" value="Compl-Cell_Adhes-Reg"/>
</dbReference>
<dbReference type="Pfam" id="PF00059">
    <property type="entry name" value="Lectin_C"/>
    <property type="match status" value="1"/>
</dbReference>
<dbReference type="SUPFAM" id="SSF57535">
    <property type="entry name" value="Complement control module/SCR domain"/>
    <property type="match status" value="6"/>
</dbReference>
<evidence type="ECO:0000256" key="21">
    <source>
        <dbReference type="ARBA" id="ARBA00043124"/>
    </source>
</evidence>
<dbReference type="PROSITE" id="PS50923">
    <property type="entry name" value="SUSHI"/>
    <property type="match status" value="6"/>
</dbReference>
<dbReference type="PANTHER" id="PTHR19325">
    <property type="entry name" value="COMPLEMENT COMPONENT-RELATED SUSHI DOMAIN-CONTAINING"/>
    <property type="match status" value="1"/>
</dbReference>
<evidence type="ECO:0000256" key="7">
    <source>
        <dbReference type="ARBA" id="ARBA00022723"/>
    </source>
</evidence>
<dbReference type="FunFam" id="2.10.70.10:FF:000001">
    <property type="entry name" value="Selectin P"/>
    <property type="match status" value="6"/>
</dbReference>
<dbReference type="InterPro" id="IPR000436">
    <property type="entry name" value="Sushi_SCR_CCP_dom"/>
</dbReference>
<feature type="domain" description="Sushi" evidence="30">
    <location>
        <begin position="179"/>
        <end position="240"/>
    </location>
</feature>
<feature type="disulfide bond" evidence="24">
    <location>
        <begin position="397"/>
        <end position="424"/>
    </location>
</feature>
<evidence type="ECO:0000256" key="12">
    <source>
        <dbReference type="ARBA" id="ARBA00022889"/>
    </source>
</evidence>
<dbReference type="InterPro" id="IPR002396">
    <property type="entry name" value="Selectin_superfamily"/>
</dbReference>
<feature type="transmembrane region" description="Helical" evidence="26">
    <location>
        <begin position="561"/>
        <end position="583"/>
    </location>
</feature>
<keyword evidence="6 26" id="KW-0812">Transmembrane</keyword>
<feature type="disulfide bond" evidence="24">
    <location>
        <begin position="459"/>
        <end position="486"/>
    </location>
</feature>
<evidence type="ECO:0000256" key="10">
    <source>
        <dbReference type="ARBA" id="ARBA00022737"/>
    </source>
</evidence>
<keyword evidence="10" id="KW-0677">Repeat</keyword>
<evidence type="ECO:0000256" key="9">
    <source>
        <dbReference type="ARBA" id="ARBA00022734"/>
    </source>
</evidence>
<dbReference type="InterPro" id="IPR016186">
    <property type="entry name" value="C-type_lectin-like/link_sf"/>
</dbReference>
<feature type="disulfide bond" evidence="24">
    <location>
        <begin position="335"/>
        <end position="362"/>
    </location>
</feature>
<feature type="chain" id="PRO_5028477879" description="E-selectin" evidence="27">
    <location>
        <begin position="23"/>
        <end position="615"/>
    </location>
</feature>
<keyword evidence="8 27" id="KW-0732">Signal</keyword>
<evidence type="ECO:0000256" key="27">
    <source>
        <dbReference type="SAM" id="SignalP"/>
    </source>
</evidence>
<dbReference type="Proteomes" id="UP000515156">
    <property type="component" value="Chromosome 6"/>
</dbReference>
<keyword evidence="9" id="KW-0430">Lectin</keyword>
<evidence type="ECO:0000256" key="19">
    <source>
        <dbReference type="ARBA" id="ARBA00041401"/>
    </source>
</evidence>
<evidence type="ECO:0000259" key="30">
    <source>
        <dbReference type="PROSITE" id="PS50923"/>
    </source>
</evidence>
<evidence type="ECO:0000256" key="2">
    <source>
        <dbReference type="ARBA" id="ARBA00007360"/>
    </source>
</evidence>
<dbReference type="PROSITE" id="PS00615">
    <property type="entry name" value="C_TYPE_LECTIN_1"/>
    <property type="match status" value="1"/>
</dbReference>
<dbReference type="InterPro" id="IPR000742">
    <property type="entry name" value="EGF"/>
</dbReference>
<dbReference type="InterPro" id="IPR035976">
    <property type="entry name" value="Sushi/SCR/CCP_sf"/>
</dbReference>
<comment type="subcellular location">
    <subcellularLocation>
        <location evidence="1">Cell membrane</location>
        <topology evidence="1">Single-pass type I membrane protein</topology>
    </subcellularLocation>
</comment>
<evidence type="ECO:0000256" key="4">
    <source>
        <dbReference type="ARBA" id="ARBA00022536"/>
    </source>
</evidence>
<feature type="domain" description="C-type lectin" evidence="29">
    <location>
        <begin position="20"/>
        <end position="140"/>
    </location>
</feature>
<keyword evidence="3" id="KW-1003">Cell membrane</keyword>
<keyword evidence="4 23" id="KW-0245">EGF-like domain</keyword>
<proteinExistence type="inferred from homology"/>
<comment type="subunit">
    <text evidence="17">Interacts with SELPLG/PSGL1 and PODXL2 through the sialyl Lewis X epitope. SELPLG sulfation appears not to be required for this interaction.</text>
</comment>
<dbReference type="PROSITE" id="PS00022">
    <property type="entry name" value="EGF_1"/>
    <property type="match status" value="1"/>
</dbReference>
<keyword evidence="5 24" id="KW-0768">Sushi</keyword>
<keyword evidence="12" id="KW-0130">Cell adhesion</keyword>
<dbReference type="CDD" id="cd00033">
    <property type="entry name" value="CCP"/>
    <property type="match status" value="6"/>
</dbReference>
<dbReference type="FunFam" id="3.10.100.10:FF:000007">
    <property type="entry name" value="L-selectin"/>
    <property type="match status" value="1"/>
</dbReference>
<evidence type="ECO:0000256" key="6">
    <source>
        <dbReference type="ARBA" id="ARBA00022692"/>
    </source>
</evidence>
<dbReference type="KEGG" id="muo:115473438"/>
<dbReference type="InterPro" id="IPR016187">
    <property type="entry name" value="CTDL_fold"/>
</dbReference>
<dbReference type="InterPro" id="IPR001304">
    <property type="entry name" value="C-type_lectin-like"/>
</dbReference>
<dbReference type="InterPro" id="IPR033991">
    <property type="entry name" value="Selectin_CTLD"/>
</dbReference>
<evidence type="ECO:0000256" key="22">
    <source>
        <dbReference type="ARBA" id="ARBA00045695"/>
    </source>
</evidence>
<dbReference type="SMART" id="SM00181">
    <property type="entry name" value="EGF"/>
    <property type="match status" value="1"/>
</dbReference>
<feature type="region of interest" description="Disordered" evidence="25">
    <location>
        <begin position="593"/>
        <end position="615"/>
    </location>
</feature>
<dbReference type="PANTHER" id="PTHR19325:SF493">
    <property type="entry name" value="E-SELECTIN"/>
    <property type="match status" value="1"/>
</dbReference>
<dbReference type="SMART" id="SM00032">
    <property type="entry name" value="CCP"/>
    <property type="match status" value="6"/>
</dbReference>
<dbReference type="OrthoDB" id="406096at2759"/>
<evidence type="ECO:0000256" key="20">
    <source>
        <dbReference type="ARBA" id="ARBA00042113"/>
    </source>
</evidence>
<evidence type="ECO:0000256" key="17">
    <source>
        <dbReference type="ARBA" id="ARBA00038738"/>
    </source>
</evidence>
<feature type="domain" description="Sushi" evidence="30">
    <location>
        <begin position="241"/>
        <end position="302"/>
    </location>
</feature>
<dbReference type="Gene3D" id="2.10.70.10">
    <property type="entry name" value="Complement Module, domain 1"/>
    <property type="match status" value="6"/>
</dbReference>
<feature type="domain" description="Sushi" evidence="30">
    <location>
        <begin position="489"/>
        <end position="550"/>
    </location>
</feature>
<evidence type="ECO:0000259" key="29">
    <source>
        <dbReference type="PROSITE" id="PS50041"/>
    </source>
</evidence>
<keyword evidence="13 26" id="KW-1133">Transmembrane helix</keyword>
<comment type="caution">
    <text evidence="23">Lacks conserved residue(s) required for the propagation of feature annotation.</text>
</comment>
<dbReference type="SUPFAM" id="SSF56436">
    <property type="entry name" value="C-type lectin-like"/>
    <property type="match status" value="1"/>
</dbReference>
<evidence type="ECO:0000313" key="32">
    <source>
        <dbReference type="RefSeq" id="XP_030064241.1"/>
    </source>
</evidence>
<feature type="domain" description="Sushi" evidence="30">
    <location>
        <begin position="427"/>
        <end position="488"/>
    </location>
</feature>
<dbReference type="GO" id="GO:0046872">
    <property type="term" value="F:metal ion binding"/>
    <property type="evidence" value="ECO:0007669"/>
    <property type="project" value="UniProtKB-KW"/>
</dbReference>
<keyword evidence="7" id="KW-0479">Metal-binding</keyword>
<dbReference type="Pfam" id="PF00008">
    <property type="entry name" value="EGF"/>
    <property type="match status" value="1"/>
</dbReference>
<keyword evidence="15 23" id="KW-1015">Disulfide bond</keyword>
<feature type="domain" description="EGF-like" evidence="28">
    <location>
        <begin position="140"/>
        <end position="176"/>
    </location>
</feature>
<dbReference type="FunCoup" id="A0A6P7YH12">
    <property type="interactions" value="264"/>
</dbReference>
<dbReference type="Pfam" id="PF00084">
    <property type="entry name" value="Sushi"/>
    <property type="match status" value="6"/>
</dbReference>
<dbReference type="GeneID" id="115473438"/>
<dbReference type="PROSITE" id="PS50041">
    <property type="entry name" value="C_TYPE_LECTIN_2"/>
    <property type="match status" value="1"/>
</dbReference>
<evidence type="ECO:0000256" key="23">
    <source>
        <dbReference type="PROSITE-ProRule" id="PRU00076"/>
    </source>
</evidence>
<feature type="domain" description="Sushi" evidence="30">
    <location>
        <begin position="303"/>
        <end position="364"/>
    </location>
</feature>
<keyword evidence="16" id="KW-0325">Glycoprotein</keyword>
<keyword evidence="11" id="KW-0106">Calcium</keyword>
<evidence type="ECO:0000256" key="16">
    <source>
        <dbReference type="ARBA" id="ARBA00023180"/>
    </source>
</evidence>
<dbReference type="RefSeq" id="XP_030064241.1">
    <property type="nucleotide sequence ID" value="XM_030208381.1"/>
</dbReference>
<feature type="disulfide bond" evidence="24">
    <location>
        <begin position="521"/>
        <end position="548"/>
    </location>
</feature>
<dbReference type="InterPro" id="IPR018378">
    <property type="entry name" value="C-type_lectin_CS"/>
</dbReference>
<evidence type="ECO:0000313" key="31">
    <source>
        <dbReference type="Proteomes" id="UP000515156"/>
    </source>
</evidence>
<name>A0A6P7YH12_9AMPH</name>
<feature type="disulfide bond" evidence="24">
    <location>
        <begin position="273"/>
        <end position="300"/>
    </location>
</feature>
<protein>
    <recommendedName>
        <fullName evidence="18">E-selectin</fullName>
    </recommendedName>
    <alternativeName>
        <fullName evidence="19">CD62 antigen-like family member E</fullName>
    </alternativeName>
    <alternativeName>
        <fullName evidence="20">Endothelial leukocyte adhesion molecule 1</fullName>
    </alternativeName>
    <alternativeName>
        <fullName evidence="21">Leukocyte-endothelial cell adhesion molecule 2</fullName>
    </alternativeName>
</protein>
<comment type="function">
    <text evidence="22">Cell-surface glycoprotein having a role in immunoadhesion. Mediates in the adhesion of blood neutrophils in cytokine-activated endothelium through interaction with SELPLG/PSGL1. May have a role in capillary morphogenesis.</text>
</comment>
<dbReference type="SMART" id="SM00034">
    <property type="entry name" value="CLECT"/>
    <property type="match status" value="1"/>
</dbReference>
<evidence type="ECO:0000256" key="5">
    <source>
        <dbReference type="ARBA" id="ARBA00022659"/>
    </source>
</evidence>
<evidence type="ECO:0000256" key="18">
    <source>
        <dbReference type="ARBA" id="ARBA00040812"/>
    </source>
</evidence>
<feature type="compositionally biased region" description="Polar residues" evidence="25">
    <location>
        <begin position="594"/>
        <end position="615"/>
    </location>
</feature>